<dbReference type="Proteomes" id="UP000053593">
    <property type="component" value="Unassembled WGS sequence"/>
</dbReference>
<evidence type="ECO:0000256" key="1">
    <source>
        <dbReference type="ARBA" id="ARBA00006484"/>
    </source>
</evidence>
<protein>
    <submittedName>
        <fullName evidence="3">Unplaced genomic scaffold GYMLUscaffold_77, whole genome shotgun sequence</fullName>
    </submittedName>
</protein>
<dbReference type="InterPro" id="IPR051911">
    <property type="entry name" value="SDR_oxidoreductase"/>
</dbReference>
<proteinExistence type="inferred from homology"/>
<accession>A0A0D0BVK6</accession>
<comment type="similarity">
    <text evidence="1">Belongs to the short-chain dehydrogenases/reductases (SDR) family.</text>
</comment>
<evidence type="ECO:0000313" key="3">
    <source>
        <dbReference type="EMBL" id="KIK53704.1"/>
    </source>
</evidence>
<name>A0A0D0BVK6_9AGAR</name>
<organism evidence="3 4">
    <name type="scientific">Collybiopsis luxurians FD-317 M1</name>
    <dbReference type="NCBI Taxonomy" id="944289"/>
    <lineage>
        <taxon>Eukaryota</taxon>
        <taxon>Fungi</taxon>
        <taxon>Dikarya</taxon>
        <taxon>Basidiomycota</taxon>
        <taxon>Agaricomycotina</taxon>
        <taxon>Agaricomycetes</taxon>
        <taxon>Agaricomycetidae</taxon>
        <taxon>Agaricales</taxon>
        <taxon>Marasmiineae</taxon>
        <taxon>Omphalotaceae</taxon>
        <taxon>Collybiopsis</taxon>
        <taxon>Collybiopsis luxurians</taxon>
    </lineage>
</organism>
<gene>
    <name evidence="3" type="ORF">GYMLUDRAFT_1025095</name>
</gene>
<dbReference type="SUPFAM" id="SSF51735">
    <property type="entry name" value="NAD(P)-binding Rossmann-fold domains"/>
    <property type="match status" value="1"/>
</dbReference>
<dbReference type="AlphaFoldDB" id="A0A0D0BVK6"/>
<sequence>MTLYASSKAALRVYSESLAQELSSQFPGIRVIIVEPSGFRTEQNVLGYPMQIPRNPDPAYDSVREKSMQLYTSLDGRQRGDPEKAVELIVDIVRREGKSVERLGGGRAESPIYVPLGREANNDLEAKCTKMIQVVQKWKDVTDNLDHDDTNSVDLTRWGALRFFFLGSLHAYRAFQDRIRALASAGF</sequence>
<dbReference type="PANTHER" id="PTHR43976">
    <property type="entry name" value="SHORT CHAIN DEHYDROGENASE"/>
    <property type="match status" value="1"/>
</dbReference>
<reference evidence="3 4" key="1">
    <citation type="submission" date="2014-04" db="EMBL/GenBank/DDBJ databases">
        <title>Evolutionary Origins and Diversification of the Mycorrhizal Mutualists.</title>
        <authorList>
            <consortium name="DOE Joint Genome Institute"/>
            <consortium name="Mycorrhizal Genomics Consortium"/>
            <person name="Kohler A."/>
            <person name="Kuo A."/>
            <person name="Nagy L.G."/>
            <person name="Floudas D."/>
            <person name="Copeland A."/>
            <person name="Barry K.W."/>
            <person name="Cichocki N."/>
            <person name="Veneault-Fourrey C."/>
            <person name="LaButti K."/>
            <person name="Lindquist E.A."/>
            <person name="Lipzen A."/>
            <person name="Lundell T."/>
            <person name="Morin E."/>
            <person name="Murat C."/>
            <person name="Riley R."/>
            <person name="Ohm R."/>
            <person name="Sun H."/>
            <person name="Tunlid A."/>
            <person name="Henrissat B."/>
            <person name="Grigoriev I.V."/>
            <person name="Hibbett D.S."/>
            <person name="Martin F."/>
        </authorList>
    </citation>
    <scope>NUCLEOTIDE SEQUENCE [LARGE SCALE GENOMIC DNA]</scope>
    <source>
        <strain evidence="3 4">FD-317 M1</strain>
    </source>
</reference>
<dbReference type="GO" id="GO:0016491">
    <property type="term" value="F:oxidoreductase activity"/>
    <property type="evidence" value="ECO:0007669"/>
    <property type="project" value="UniProtKB-KW"/>
</dbReference>
<keyword evidence="4" id="KW-1185">Reference proteome</keyword>
<evidence type="ECO:0000313" key="4">
    <source>
        <dbReference type="Proteomes" id="UP000053593"/>
    </source>
</evidence>
<keyword evidence="2" id="KW-0560">Oxidoreductase</keyword>
<dbReference type="HOGENOM" id="CLU_1447864_0_0_1"/>
<evidence type="ECO:0000256" key="2">
    <source>
        <dbReference type="ARBA" id="ARBA00023002"/>
    </source>
</evidence>
<dbReference type="Gene3D" id="3.40.50.720">
    <property type="entry name" value="NAD(P)-binding Rossmann-like Domain"/>
    <property type="match status" value="1"/>
</dbReference>
<dbReference type="InterPro" id="IPR036291">
    <property type="entry name" value="NAD(P)-bd_dom_sf"/>
</dbReference>
<dbReference type="OrthoDB" id="3053342at2759"/>
<dbReference type="EMBL" id="KN834825">
    <property type="protein sequence ID" value="KIK53704.1"/>
    <property type="molecule type" value="Genomic_DNA"/>
</dbReference>
<dbReference type="PANTHER" id="PTHR43976:SF16">
    <property type="entry name" value="SHORT-CHAIN DEHYDROGENASE_REDUCTASE FAMILY PROTEIN"/>
    <property type="match status" value="1"/>
</dbReference>